<feature type="region of interest" description="Disordered" evidence="2">
    <location>
        <begin position="1"/>
        <end position="27"/>
    </location>
</feature>
<keyword evidence="5" id="KW-1185">Reference proteome</keyword>
<accession>A0A8B9YQA8</accession>
<sequence length="524" mass="60678">MQKSKMAVWGGLTNSCEKKRSEKQRRKERYKHLNADFQRIARRNKKAFFSDQCKEIEENNRMGKTRDLFKKIRDTKGTFHAKMGSTKDRNGRALTEAQDIKKRWQEYTEELYIKDLHDQDNHDGMITHLEPGILEYEVKWALESITMNKASGGDGIPVELFQILKDDAVKVLHSICQQIWKTQQWPQDWKRSVFIPIPKKGNPKECSNYHTIALISHASKVMLKILQARLQPYVNCELPDVQAGFRKGRGTRDQIANIRWVIEKAREFQKNIYFCFIDYAKAFDSVDQNKLWKILQEIGIPDHLTCLLRNLYAGQEATVRTGHGTTDWFQIGKGVRQGCILSPCLFNFYVEYIMRNTGLEEAQAGIKIAGTNINNLRYADTTLMAESEEELKSLLMKVKEESEKVGLKLNIQKTKIMASGPLTSWQIDGETVETVSDFILGGSKITADSDCSHEIKRCLLLGRKVITNLDSIFKSRDITWPTKVRLAKAMVFPVIMYGCKSWTVKKAEHRRTDSFELWYWRRQS</sequence>
<dbReference type="InterPro" id="IPR000477">
    <property type="entry name" value="RT_dom"/>
</dbReference>
<dbReference type="CDD" id="cd01650">
    <property type="entry name" value="RT_nLTR_like"/>
    <property type="match status" value="1"/>
</dbReference>
<dbReference type="AlphaFoldDB" id="A0A8B9YQA8"/>
<dbReference type="Ensembl" id="ENSBGRT00000047261.1">
    <property type="protein sequence ID" value="ENSBGRP00000040763.1"/>
    <property type="gene ID" value="ENSBGRG00000025563.1"/>
</dbReference>
<dbReference type="PANTHER" id="PTHR47027">
    <property type="entry name" value="REVERSE TRANSCRIPTASE DOMAIN-CONTAINING PROTEIN"/>
    <property type="match status" value="1"/>
</dbReference>
<organism evidence="4 5">
    <name type="scientific">Bos mutus grunniens</name>
    <name type="common">Wild yak</name>
    <name type="synonym">Bos grunniens</name>
    <dbReference type="NCBI Taxonomy" id="30521"/>
    <lineage>
        <taxon>Eukaryota</taxon>
        <taxon>Metazoa</taxon>
        <taxon>Chordata</taxon>
        <taxon>Craniata</taxon>
        <taxon>Vertebrata</taxon>
        <taxon>Euteleostomi</taxon>
        <taxon>Mammalia</taxon>
        <taxon>Eutheria</taxon>
        <taxon>Laurasiatheria</taxon>
        <taxon>Artiodactyla</taxon>
        <taxon>Ruminantia</taxon>
        <taxon>Pecora</taxon>
        <taxon>Bovidae</taxon>
        <taxon>Bovinae</taxon>
        <taxon>Bos</taxon>
    </lineage>
</organism>
<evidence type="ECO:0000313" key="4">
    <source>
        <dbReference type="Ensembl" id="ENSBGRP00000040763.1"/>
    </source>
</evidence>
<dbReference type="EC" id="2.7.7.49" evidence="1"/>
<dbReference type="GeneTree" id="ENSGT01150000286929"/>
<dbReference type="Pfam" id="PF00078">
    <property type="entry name" value="RVT_1"/>
    <property type="match status" value="1"/>
</dbReference>
<evidence type="ECO:0000259" key="3">
    <source>
        <dbReference type="PROSITE" id="PS50878"/>
    </source>
</evidence>
<feature type="domain" description="Reverse transcriptase" evidence="3">
    <location>
        <begin position="178"/>
        <end position="440"/>
    </location>
</feature>
<dbReference type="PANTHER" id="PTHR47027:SF8">
    <property type="entry name" value="RIBONUCLEASE H"/>
    <property type="match status" value="1"/>
</dbReference>
<reference evidence="4" key="1">
    <citation type="submission" date="2019-05" db="EMBL/GenBank/DDBJ databases">
        <authorList>
            <person name="Zhang S."/>
            <person name="Liu J."/>
        </authorList>
    </citation>
    <scope>NUCLEOTIDE SEQUENCE [LARGE SCALE GENOMIC DNA]</scope>
</reference>
<reference evidence="4" key="2">
    <citation type="submission" date="2025-08" db="UniProtKB">
        <authorList>
            <consortium name="Ensembl"/>
        </authorList>
    </citation>
    <scope>IDENTIFICATION</scope>
</reference>
<dbReference type="Proteomes" id="UP000694520">
    <property type="component" value="Chromosome 28"/>
</dbReference>
<evidence type="ECO:0000313" key="5">
    <source>
        <dbReference type="Proteomes" id="UP000694520"/>
    </source>
</evidence>
<protein>
    <recommendedName>
        <fullName evidence="1">RNA-directed DNA polymerase</fullName>
        <ecNumber evidence="1">2.7.7.49</ecNumber>
    </recommendedName>
</protein>
<dbReference type="GO" id="GO:0003964">
    <property type="term" value="F:RNA-directed DNA polymerase activity"/>
    <property type="evidence" value="ECO:0007669"/>
    <property type="project" value="UniProtKB-EC"/>
</dbReference>
<reference evidence="4" key="3">
    <citation type="submission" date="2025-09" db="UniProtKB">
        <authorList>
            <consortium name="Ensembl"/>
        </authorList>
    </citation>
    <scope>IDENTIFICATION</scope>
</reference>
<evidence type="ECO:0000256" key="1">
    <source>
        <dbReference type="ARBA" id="ARBA00012493"/>
    </source>
</evidence>
<dbReference type="PROSITE" id="PS50878">
    <property type="entry name" value="RT_POL"/>
    <property type="match status" value="1"/>
</dbReference>
<dbReference type="SUPFAM" id="SSF56672">
    <property type="entry name" value="DNA/RNA polymerases"/>
    <property type="match status" value="1"/>
</dbReference>
<name>A0A8B9YQA8_BOSMU</name>
<dbReference type="InterPro" id="IPR043502">
    <property type="entry name" value="DNA/RNA_pol_sf"/>
</dbReference>
<proteinExistence type="predicted"/>
<evidence type="ECO:0000256" key="2">
    <source>
        <dbReference type="SAM" id="MobiDB-lite"/>
    </source>
</evidence>